<reference evidence="2 3" key="1">
    <citation type="submission" date="2024-10" db="EMBL/GenBank/DDBJ databases">
        <authorList>
            <person name="Kim D."/>
        </authorList>
    </citation>
    <scope>NUCLEOTIDE SEQUENCE [LARGE SCALE GENOMIC DNA]</scope>
    <source>
        <strain evidence="2">Taebaek</strain>
    </source>
</reference>
<keyword evidence="1" id="KW-0472">Membrane</keyword>
<organism evidence="2 3">
    <name type="scientific">Heterodera schachtii</name>
    <name type="common">Sugarbeet cyst nematode worm</name>
    <name type="synonym">Tylenchus schachtii</name>
    <dbReference type="NCBI Taxonomy" id="97005"/>
    <lineage>
        <taxon>Eukaryota</taxon>
        <taxon>Metazoa</taxon>
        <taxon>Ecdysozoa</taxon>
        <taxon>Nematoda</taxon>
        <taxon>Chromadorea</taxon>
        <taxon>Rhabditida</taxon>
        <taxon>Tylenchina</taxon>
        <taxon>Tylenchomorpha</taxon>
        <taxon>Tylenchoidea</taxon>
        <taxon>Heteroderidae</taxon>
        <taxon>Heteroderinae</taxon>
        <taxon>Heterodera</taxon>
    </lineage>
</organism>
<evidence type="ECO:0000256" key="1">
    <source>
        <dbReference type="SAM" id="Phobius"/>
    </source>
</evidence>
<dbReference type="Proteomes" id="UP001620645">
    <property type="component" value="Unassembled WGS sequence"/>
</dbReference>
<keyword evidence="3" id="KW-1185">Reference proteome</keyword>
<dbReference type="AlphaFoldDB" id="A0ABD2HW45"/>
<protein>
    <submittedName>
        <fullName evidence="2">Uncharacterized protein</fullName>
    </submittedName>
</protein>
<gene>
    <name evidence="2" type="ORF">niasHS_017578</name>
</gene>
<dbReference type="EMBL" id="JBICCN010000373">
    <property type="protein sequence ID" value="KAL3072604.1"/>
    <property type="molecule type" value="Genomic_DNA"/>
</dbReference>
<keyword evidence="1" id="KW-1133">Transmembrane helix</keyword>
<feature type="transmembrane region" description="Helical" evidence="1">
    <location>
        <begin position="12"/>
        <end position="34"/>
    </location>
</feature>
<comment type="caution">
    <text evidence="2">The sequence shown here is derived from an EMBL/GenBank/DDBJ whole genome shotgun (WGS) entry which is preliminary data.</text>
</comment>
<evidence type="ECO:0000313" key="3">
    <source>
        <dbReference type="Proteomes" id="UP001620645"/>
    </source>
</evidence>
<sequence>MASSLRLSVVRFCLFVVCALSLYFSLCLFAVPFIPAGDPFRRFFPAQSLALCSPLFLFWTISLIAIIHIKLSNVRINE</sequence>
<evidence type="ECO:0000313" key="2">
    <source>
        <dbReference type="EMBL" id="KAL3072604.1"/>
    </source>
</evidence>
<proteinExistence type="predicted"/>
<feature type="transmembrane region" description="Helical" evidence="1">
    <location>
        <begin position="46"/>
        <end position="69"/>
    </location>
</feature>
<keyword evidence="1" id="KW-0812">Transmembrane</keyword>
<accession>A0ABD2HW45</accession>
<name>A0ABD2HW45_HETSC</name>